<name>Q9RH50_PEDPE</name>
<proteinExistence type="predicted"/>
<organism evidence="3">
    <name type="scientific">Pediococcus pentosaceus</name>
    <dbReference type="NCBI Taxonomy" id="1255"/>
    <lineage>
        <taxon>Bacteria</taxon>
        <taxon>Bacillati</taxon>
        <taxon>Bacillota</taxon>
        <taxon>Bacilli</taxon>
        <taxon>Lactobacillales</taxon>
        <taxon>Lactobacillaceae</taxon>
        <taxon>Pediococcus</taxon>
    </lineage>
</organism>
<keyword evidence="2" id="KW-0812">Transmembrane</keyword>
<accession>Q9RH50</accession>
<feature type="coiled-coil region" evidence="1">
    <location>
        <begin position="108"/>
        <end position="142"/>
    </location>
</feature>
<keyword evidence="2" id="KW-0472">Membrane</keyword>
<reference evidence="3" key="1">
    <citation type="submission" date="1998-06" db="EMBL/GenBank/DDBJ databases">
        <title>Pediococcus pentosaceus pediocin A encoding plasmid, pMD136.</title>
        <authorList>
            <person name="Kantor A."/>
            <person name="Mett A."/>
            <person name="Shapira R."/>
        </authorList>
    </citation>
    <scope>NUCLEOTIDE SEQUENCE</scope>
    <source>
        <strain evidence="3">ATCC 43200</strain>
        <plasmid evidence="3">pMD136</plasmid>
    </source>
</reference>
<evidence type="ECO:0000313" key="3">
    <source>
        <dbReference type="EMBL" id="AAD25895.1"/>
    </source>
</evidence>
<protein>
    <submittedName>
        <fullName evidence="3">Orf3</fullName>
    </submittedName>
</protein>
<evidence type="ECO:0000256" key="2">
    <source>
        <dbReference type="SAM" id="Phobius"/>
    </source>
</evidence>
<keyword evidence="1" id="KW-0175">Coiled coil</keyword>
<gene>
    <name evidence="3" type="primary">orf3</name>
</gene>
<dbReference type="EMBL" id="AF069302">
    <property type="protein sequence ID" value="AAD25895.1"/>
    <property type="molecule type" value="Genomic_DNA"/>
</dbReference>
<sequence length="189" mass="22165">MSWKDEPETTQRPETQIQPNLTELNQTLKEIRNYQGTQIQLQSKQQIELTEQLQQIEQASQRVNQAFQTTLNNLENSRETNKQQSIETLKGAHEQFKEQTRKINQKTIEVLKQINNDQKSNNETLKNLSNNLNQTVQETMDQVANRLAGEINQTHKKMSWFEIKNYLYAVIPTGLLSGLIFWFLTHFFA</sequence>
<dbReference type="AlphaFoldDB" id="Q9RH50"/>
<feature type="coiled-coil region" evidence="1">
    <location>
        <begin position="39"/>
        <end position="84"/>
    </location>
</feature>
<evidence type="ECO:0000256" key="1">
    <source>
        <dbReference type="SAM" id="Coils"/>
    </source>
</evidence>
<keyword evidence="3" id="KW-0614">Plasmid</keyword>
<geneLocation type="plasmid" evidence="3">
    <name>pMD136</name>
</geneLocation>
<keyword evidence="2" id="KW-1133">Transmembrane helix</keyword>
<feature type="transmembrane region" description="Helical" evidence="2">
    <location>
        <begin position="166"/>
        <end position="188"/>
    </location>
</feature>